<proteinExistence type="predicted"/>
<evidence type="ECO:0000313" key="3">
    <source>
        <dbReference type="Proteomes" id="UP000018763"/>
    </source>
</evidence>
<feature type="domain" description="UspA" evidence="1">
    <location>
        <begin position="26"/>
        <end position="166"/>
    </location>
</feature>
<dbReference type="InterPro" id="IPR006016">
    <property type="entry name" value="UspA"/>
</dbReference>
<dbReference type="Proteomes" id="UP000018763">
    <property type="component" value="Chromosome"/>
</dbReference>
<organism evidence="2 3">
    <name type="scientific">Mycolicibacterium neoaurum VKM Ac-1815D</name>
    <dbReference type="NCBI Taxonomy" id="700508"/>
    <lineage>
        <taxon>Bacteria</taxon>
        <taxon>Bacillati</taxon>
        <taxon>Actinomycetota</taxon>
        <taxon>Actinomycetes</taxon>
        <taxon>Mycobacteriales</taxon>
        <taxon>Mycobacteriaceae</taxon>
        <taxon>Mycolicibacterium</taxon>
    </lineage>
</organism>
<dbReference type="RefSeq" id="WP_019509758.1">
    <property type="nucleotide sequence ID" value="NC_023036.2"/>
</dbReference>
<dbReference type="KEGG" id="mne:D174_16925"/>
<name>V5XJR2_MYCNE</name>
<gene>
    <name evidence="2" type="ORF">D174_16925</name>
</gene>
<dbReference type="SUPFAM" id="SSF52402">
    <property type="entry name" value="Adenine nucleotide alpha hydrolases-like"/>
    <property type="match status" value="1"/>
</dbReference>
<dbReference type="HOGENOM" id="CLU_969168_0_0_11"/>
<evidence type="ECO:0000313" key="2">
    <source>
        <dbReference type="EMBL" id="AHC27999.1"/>
    </source>
</evidence>
<accession>V5XJR2</accession>
<sequence length="287" mass="31517">MIADGRAYGMQDGQSHFELGLAPRARPVAVAVLAGSDNREAVRSGLREAIRRRCGLVVVHAASAFETWPALGLMNEPLPEQVHRDAIELGRRALDDAVLAVELESPSVVEFWTRLYDGPVVPTLRSISRDAQLLVLAERAGRSHLWPRSVAHDLGRHSDCPVAVVPTAPRPWQDPRAPIVVGIDRIYDPTSALTSAFDVAQRKAVGVVALHRGDAERALLREFQQRFPTVPTVWSCLRSHRRYQAAAIEECSRAQLFVVPAGCMRGMAGRVVMNVVHQARVPMVSVT</sequence>
<keyword evidence="3" id="KW-1185">Reference proteome</keyword>
<dbReference type="EMBL" id="CP006936">
    <property type="protein sequence ID" value="AHC27999.1"/>
    <property type="molecule type" value="Genomic_DNA"/>
</dbReference>
<evidence type="ECO:0000259" key="1">
    <source>
        <dbReference type="Pfam" id="PF00582"/>
    </source>
</evidence>
<protein>
    <recommendedName>
        <fullName evidence="1">UspA domain-containing protein</fullName>
    </recommendedName>
</protein>
<dbReference type="GeneID" id="43451150"/>
<dbReference type="Gene3D" id="3.40.50.12370">
    <property type="match status" value="1"/>
</dbReference>
<reference evidence="2 3" key="1">
    <citation type="journal article" date="2014" name="Genome Announc.">
        <title>Complete Genome Sequence of Sterol-Transforming Mycobacterium neoaurum Strain VKM Ac-1815D.</title>
        <authorList>
            <person name="Shtratnikova V.Y."/>
            <person name="Bragin E.Y."/>
            <person name="Dovbnya D.V."/>
            <person name="Pekov Y.A."/>
            <person name="Schelkunov M.I."/>
            <person name="Strizhov N."/>
            <person name="Ivashina T.V."/>
            <person name="Ashapkin V.V."/>
            <person name="Donova M.V."/>
        </authorList>
    </citation>
    <scope>NUCLEOTIDE SEQUENCE [LARGE SCALE GENOMIC DNA]</scope>
    <source>
        <strain evidence="2 3">VKM Ac-1815D</strain>
    </source>
</reference>
<dbReference type="Pfam" id="PF00582">
    <property type="entry name" value="Usp"/>
    <property type="match status" value="1"/>
</dbReference>
<dbReference type="AlphaFoldDB" id="V5XJR2"/>